<keyword evidence="3" id="KW-1185">Reference proteome</keyword>
<feature type="coiled-coil region" evidence="1">
    <location>
        <begin position="64"/>
        <end position="98"/>
    </location>
</feature>
<keyword evidence="1" id="KW-0175">Coiled coil</keyword>
<dbReference type="EMBL" id="JAFNEN010000419">
    <property type="protein sequence ID" value="KAG8183372.1"/>
    <property type="molecule type" value="Genomic_DNA"/>
</dbReference>
<protein>
    <submittedName>
        <fullName evidence="2">Uncharacterized protein</fullName>
    </submittedName>
</protein>
<dbReference type="Proteomes" id="UP000827092">
    <property type="component" value="Unassembled WGS sequence"/>
</dbReference>
<proteinExistence type="predicted"/>
<sequence length="122" mass="14257">MLLGLMFLSFFCFRPKPKDLKSKRDASLLKDIKKIKPSAECRKCVTLNKYVQWLRMEVEVLKKDAIAKEKLAHLKEKAKKYKQKYRAAKEEVQTASYREPESVKEIGPNVQVPEEKLELCLV</sequence>
<accession>A0AAV6UGF0</accession>
<name>A0AAV6UGF0_9ARAC</name>
<organism evidence="2 3">
    <name type="scientific">Oedothorax gibbosus</name>
    <dbReference type="NCBI Taxonomy" id="931172"/>
    <lineage>
        <taxon>Eukaryota</taxon>
        <taxon>Metazoa</taxon>
        <taxon>Ecdysozoa</taxon>
        <taxon>Arthropoda</taxon>
        <taxon>Chelicerata</taxon>
        <taxon>Arachnida</taxon>
        <taxon>Araneae</taxon>
        <taxon>Araneomorphae</taxon>
        <taxon>Entelegynae</taxon>
        <taxon>Araneoidea</taxon>
        <taxon>Linyphiidae</taxon>
        <taxon>Erigoninae</taxon>
        <taxon>Oedothorax</taxon>
    </lineage>
</organism>
<dbReference type="AlphaFoldDB" id="A0AAV6UGF0"/>
<evidence type="ECO:0000313" key="2">
    <source>
        <dbReference type="EMBL" id="KAG8183372.1"/>
    </source>
</evidence>
<evidence type="ECO:0000313" key="3">
    <source>
        <dbReference type="Proteomes" id="UP000827092"/>
    </source>
</evidence>
<gene>
    <name evidence="2" type="ORF">JTE90_008274</name>
</gene>
<reference evidence="2 3" key="1">
    <citation type="journal article" date="2022" name="Nat. Ecol. Evol.">
        <title>A masculinizing supergene underlies an exaggerated male reproductive morph in a spider.</title>
        <authorList>
            <person name="Hendrickx F."/>
            <person name="De Corte Z."/>
            <person name="Sonet G."/>
            <person name="Van Belleghem S.M."/>
            <person name="Kostlbacher S."/>
            <person name="Vangestel C."/>
        </authorList>
    </citation>
    <scope>NUCLEOTIDE SEQUENCE [LARGE SCALE GENOMIC DNA]</scope>
    <source>
        <strain evidence="2">W744_W776</strain>
    </source>
</reference>
<evidence type="ECO:0000256" key="1">
    <source>
        <dbReference type="SAM" id="Coils"/>
    </source>
</evidence>
<comment type="caution">
    <text evidence="2">The sequence shown here is derived from an EMBL/GenBank/DDBJ whole genome shotgun (WGS) entry which is preliminary data.</text>
</comment>